<reference evidence="6 7" key="1">
    <citation type="submission" date="2020-07" db="EMBL/GenBank/DDBJ databases">
        <title>non toxigenic Corynebacterium sp. nov from a clinical source.</title>
        <authorList>
            <person name="Bernier A.-M."/>
            <person name="Bernard K."/>
        </authorList>
    </citation>
    <scope>NUCLEOTIDE SEQUENCE [LARGE SCALE GENOMIC DNA]</scope>
    <source>
        <strain evidence="7">NML 93-0612</strain>
    </source>
</reference>
<accession>A0A7G5FDG0</accession>
<dbReference type="AlphaFoldDB" id="A0A7G5FDG0"/>
<dbReference type="GO" id="GO:0042301">
    <property type="term" value="F:phosphate ion binding"/>
    <property type="evidence" value="ECO:0007669"/>
    <property type="project" value="InterPro"/>
</dbReference>
<dbReference type="NCBIfam" id="TIGR00975">
    <property type="entry name" value="3a0107s03"/>
    <property type="match status" value="1"/>
</dbReference>
<dbReference type="InterPro" id="IPR024370">
    <property type="entry name" value="PBP_domain"/>
</dbReference>
<dbReference type="InterPro" id="IPR005673">
    <property type="entry name" value="ABC_phos-bd_PstS"/>
</dbReference>
<dbReference type="Gene3D" id="3.40.190.10">
    <property type="entry name" value="Periplasmic binding protein-like II"/>
    <property type="match status" value="2"/>
</dbReference>
<evidence type="ECO:0000256" key="2">
    <source>
        <dbReference type="ARBA" id="ARBA00022448"/>
    </source>
</evidence>
<feature type="domain" description="PBP" evidence="5">
    <location>
        <begin position="78"/>
        <end position="370"/>
    </location>
</feature>
<dbReference type="InterPro" id="IPR050962">
    <property type="entry name" value="Phosphate-bind_PstS"/>
</dbReference>
<dbReference type="PANTHER" id="PTHR42996:SF1">
    <property type="entry name" value="PHOSPHATE-BINDING PROTEIN PSTS"/>
    <property type="match status" value="1"/>
</dbReference>
<comment type="similarity">
    <text evidence="1 4">Belongs to the PstS family.</text>
</comment>
<evidence type="ECO:0000256" key="4">
    <source>
        <dbReference type="PIRNR" id="PIRNR002756"/>
    </source>
</evidence>
<keyword evidence="7" id="KW-1185">Reference proteome</keyword>
<dbReference type="SUPFAM" id="SSF53850">
    <property type="entry name" value="Periplasmic binding protein-like II"/>
    <property type="match status" value="1"/>
</dbReference>
<protein>
    <recommendedName>
        <fullName evidence="4">Phosphate-binding protein</fullName>
    </recommendedName>
</protein>
<evidence type="ECO:0000259" key="5">
    <source>
        <dbReference type="Pfam" id="PF12849"/>
    </source>
</evidence>
<dbReference type="PANTHER" id="PTHR42996">
    <property type="entry name" value="PHOSPHATE-BINDING PROTEIN PSTS"/>
    <property type="match status" value="1"/>
</dbReference>
<evidence type="ECO:0000256" key="1">
    <source>
        <dbReference type="ARBA" id="ARBA00008725"/>
    </source>
</evidence>
<dbReference type="EMBL" id="CP059833">
    <property type="protein sequence ID" value="QMV84651.1"/>
    <property type="molecule type" value="Genomic_DNA"/>
</dbReference>
<dbReference type="Proteomes" id="UP000515570">
    <property type="component" value="Chromosome"/>
</dbReference>
<keyword evidence="2 4" id="KW-0813">Transport</keyword>
<evidence type="ECO:0000313" key="7">
    <source>
        <dbReference type="Proteomes" id="UP000515570"/>
    </source>
</evidence>
<evidence type="ECO:0000256" key="3">
    <source>
        <dbReference type="ARBA" id="ARBA00022592"/>
    </source>
</evidence>
<dbReference type="PIRSF" id="PIRSF002756">
    <property type="entry name" value="PstS"/>
    <property type="match status" value="1"/>
</dbReference>
<dbReference type="CDD" id="cd13565">
    <property type="entry name" value="PBP2_PstS"/>
    <property type="match status" value="1"/>
</dbReference>
<name>A0A7G5FDG0_9CORY</name>
<evidence type="ECO:0000313" key="6">
    <source>
        <dbReference type="EMBL" id="QMV84651.1"/>
    </source>
</evidence>
<organism evidence="6 7">
    <name type="scientific">Corynebacterium hindlerae</name>
    <dbReference type="NCBI Taxonomy" id="699041"/>
    <lineage>
        <taxon>Bacteria</taxon>
        <taxon>Bacillati</taxon>
        <taxon>Actinomycetota</taxon>
        <taxon>Actinomycetes</taxon>
        <taxon>Mycobacteriales</taxon>
        <taxon>Corynebacteriaceae</taxon>
        <taxon>Corynebacterium</taxon>
    </lineage>
</organism>
<proteinExistence type="inferred from homology"/>
<dbReference type="Pfam" id="PF12849">
    <property type="entry name" value="PBP_like_2"/>
    <property type="match status" value="1"/>
</dbReference>
<gene>
    <name evidence="6" type="primary">pstS</name>
    <name evidence="6" type="ORF">HW450_09845</name>
</gene>
<keyword evidence="3 4" id="KW-0592">Phosphate transport</keyword>
<dbReference type="GO" id="GO:0043190">
    <property type="term" value="C:ATP-binding cassette (ABC) transporter complex"/>
    <property type="evidence" value="ECO:0007669"/>
    <property type="project" value="InterPro"/>
</dbReference>
<dbReference type="GO" id="GO:0035435">
    <property type="term" value="P:phosphate ion transmembrane transport"/>
    <property type="evidence" value="ECO:0007669"/>
    <property type="project" value="InterPro"/>
</dbReference>
<sequence>MGPFWKSVPPRLLSEATPCGCCPNTHNFYCTGGNPVIRNFKRTVAVLGAVAAGSIALTACSETSENGSDGTTKVEGLSNTTGQLVAEGASSQQKAVDLFGIKYSEAVPGATFSYTASGSGSGQKQFIAGQVAFGGSDSPLKDDQVEAAKQRCEGNEAWHLPMVIGPVAVAYNIPGVDSVVLTPEVTAKIFKGEITKWNAPEIVELNKDAKLPELDIKVVYRSEESGTTDNFQKFLKATSNGVWEGSGKSFPAAVGAGANGSTGVVGEVEKTEGGITYVEAGFAKDAGLGVAKIDFGSGAVELSNESVNKALANLSYKGEGHNMVVDSTKLFEMKEAGAYPLVLTTYEIVCSAGYDAETSGRVKDFLKVALANQGSDLEELGYIPVEGEFKDKLTAAVDAIK</sequence>